<feature type="compositionally biased region" description="Low complexity" evidence="1">
    <location>
        <begin position="1"/>
        <end position="36"/>
    </location>
</feature>
<sequence length="424" mass="46474">MPSTSGQTTSSTSSVGFVEASPSTTLTATPPASSTPFVLSPDDGIPIDQRLFIFSIDLSPGWHPQKRQSAAYIDTSGQTTGDCTNAVVFSITSDGQLFANTSSGSLQFGTDPGVPYQNFTASATPGSIVSFFSVDPENNLMWANTAFFTNMARFCVQPSGNLLAVFIDPSQAPSDCTFVQLSLNRASQCAGLVPGPPHLVRKGLKAIPAQADLLVPMERKAFKDRRVRKDPKALLAQAVRPVRRERKVLPVPVVPLAHRAHKVLPVPAVLLAHKAHKGSLGPVVRKVWQDRAGHREHKVSQDQADRKELKASQDQVDLQDPKEARVFKVLKEARVSKALKEARVSKALKEAREFRESLDQAGLQALKEVREFKVPKEAREYRELPVPAELQDPREVRGYRESPVPVGLQGPKEVREFKVPKEAR</sequence>
<organism evidence="3 4">
    <name type="scientific">Cyphellophora attinorum</name>
    <dbReference type="NCBI Taxonomy" id="1664694"/>
    <lineage>
        <taxon>Eukaryota</taxon>
        <taxon>Fungi</taxon>
        <taxon>Dikarya</taxon>
        <taxon>Ascomycota</taxon>
        <taxon>Pezizomycotina</taxon>
        <taxon>Eurotiomycetes</taxon>
        <taxon>Chaetothyriomycetidae</taxon>
        <taxon>Chaetothyriales</taxon>
        <taxon>Cyphellophoraceae</taxon>
        <taxon>Cyphellophora</taxon>
    </lineage>
</organism>
<keyword evidence="4" id="KW-1185">Reference proteome</keyword>
<evidence type="ECO:0000256" key="1">
    <source>
        <dbReference type="SAM" id="MobiDB-lite"/>
    </source>
</evidence>
<name>A0A0N1H334_9EURO</name>
<proteinExistence type="predicted"/>
<dbReference type="Proteomes" id="UP000038010">
    <property type="component" value="Unassembled WGS sequence"/>
</dbReference>
<evidence type="ECO:0000313" key="3">
    <source>
        <dbReference type="EMBL" id="KPI35120.1"/>
    </source>
</evidence>
<evidence type="ECO:0000259" key="2">
    <source>
        <dbReference type="Pfam" id="PF25485"/>
    </source>
</evidence>
<dbReference type="STRING" id="1664694.A0A0N1H334"/>
<dbReference type="InterPro" id="IPR057230">
    <property type="entry name" value="DUF7908"/>
</dbReference>
<feature type="region of interest" description="Disordered" evidence="1">
    <location>
        <begin position="1"/>
        <end position="39"/>
    </location>
</feature>
<feature type="compositionally biased region" description="Basic and acidic residues" evidence="1">
    <location>
        <begin position="292"/>
        <end position="311"/>
    </location>
</feature>
<dbReference type="GeneID" id="28733076"/>
<reference evidence="3 4" key="1">
    <citation type="submission" date="2015-06" db="EMBL/GenBank/DDBJ databases">
        <title>Draft genome of the ant-associated black yeast Phialophora attae CBS 131958.</title>
        <authorList>
            <person name="Moreno L.F."/>
            <person name="Stielow B.J."/>
            <person name="de Hoog S."/>
            <person name="Vicente V.A."/>
            <person name="Weiss V.A."/>
            <person name="de Vries M."/>
            <person name="Cruz L.M."/>
            <person name="Souza E.M."/>
        </authorList>
    </citation>
    <scope>NUCLEOTIDE SEQUENCE [LARGE SCALE GENOMIC DNA]</scope>
    <source>
        <strain evidence="3 4">CBS 131958</strain>
    </source>
</reference>
<protein>
    <recommendedName>
        <fullName evidence="2">DUF7908 domain-containing protein</fullName>
    </recommendedName>
</protein>
<evidence type="ECO:0000313" key="4">
    <source>
        <dbReference type="Proteomes" id="UP000038010"/>
    </source>
</evidence>
<gene>
    <name evidence="3" type="ORF">AB675_1316</name>
</gene>
<dbReference type="EMBL" id="LFJN01000044">
    <property type="protein sequence ID" value="KPI35120.1"/>
    <property type="molecule type" value="Genomic_DNA"/>
</dbReference>
<feature type="region of interest" description="Disordered" evidence="1">
    <location>
        <begin position="392"/>
        <end position="424"/>
    </location>
</feature>
<dbReference type="VEuPathDB" id="FungiDB:AB675_1316"/>
<dbReference type="AlphaFoldDB" id="A0A0N1H334"/>
<dbReference type="OrthoDB" id="3563678at2759"/>
<dbReference type="Pfam" id="PF25485">
    <property type="entry name" value="DUF7908"/>
    <property type="match status" value="1"/>
</dbReference>
<feature type="non-terminal residue" evidence="3">
    <location>
        <position position="424"/>
    </location>
</feature>
<accession>A0A0N1H334</accession>
<feature type="domain" description="DUF7908" evidence="2">
    <location>
        <begin position="54"/>
        <end position="185"/>
    </location>
</feature>
<comment type="caution">
    <text evidence="3">The sequence shown here is derived from an EMBL/GenBank/DDBJ whole genome shotgun (WGS) entry which is preliminary data.</text>
</comment>
<dbReference type="RefSeq" id="XP_017995083.1">
    <property type="nucleotide sequence ID" value="XM_018141197.1"/>
</dbReference>
<feature type="compositionally biased region" description="Basic and acidic residues" evidence="1">
    <location>
        <begin position="412"/>
        <end position="424"/>
    </location>
</feature>
<feature type="region of interest" description="Disordered" evidence="1">
    <location>
        <begin position="292"/>
        <end position="317"/>
    </location>
</feature>